<feature type="region of interest" description="Disordered" evidence="1">
    <location>
        <begin position="54"/>
        <end position="78"/>
    </location>
</feature>
<protein>
    <submittedName>
        <fullName evidence="2">Uncharacterized protein</fullName>
    </submittedName>
</protein>
<gene>
    <name evidence="2" type="ORF">H5410_052221</name>
</gene>
<dbReference type="Proteomes" id="UP000824120">
    <property type="component" value="Chromosome 10"/>
</dbReference>
<evidence type="ECO:0000313" key="2">
    <source>
        <dbReference type="EMBL" id="KAG5581594.1"/>
    </source>
</evidence>
<dbReference type="AlphaFoldDB" id="A0A9J5X0U4"/>
<evidence type="ECO:0000313" key="3">
    <source>
        <dbReference type="Proteomes" id="UP000824120"/>
    </source>
</evidence>
<accession>A0A9J5X0U4</accession>
<reference evidence="2 3" key="1">
    <citation type="submission" date="2020-09" db="EMBL/GenBank/DDBJ databases">
        <title>De no assembly of potato wild relative species, Solanum commersonii.</title>
        <authorList>
            <person name="Cho K."/>
        </authorList>
    </citation>
    <scope>NUCLEOTIDE SEQUENCE [LARGE SCALE GENOMIC DNA]</scope>
    <source>
        <strain evidence="2">LZ3.2</strain>
        <tissue evidence="2">Leaf</tissue>
    </source>
</reference>
<keyword evidence="3" id="KW-1185">Reference proteome</keyword>
<feature type="compositionally biased region" description="Polar residues" evidence="1">
    <location>
        <begin position="69"/>
        <end position="78"/>
    </location>
</feature>
<proteinExistence type="predicted"/>
<comment type="caution">
    <text evidence="2">The sequence shown here is derived from an EMBL/GenBank/DDBJ whole genome shotgun (WGS) entry which is preliminary data.</text>
</comment>
<dbReference type="EMBL" id="JACXVP010000010">
    <property type="protein sequence ID" value="KAG5581594.1"/>
    <property type="molecule type" value="Genomic_DNA"/>
</dbReference>
<evidence type="ECO:0000256" key="1">
    <source>
        <dbReference type="SAM" id="MobiDB-lite"/>
    </source>
</evidence>
<name>A0A9J5X0U4_SOLCO</name>
<organism evidence="2 3">
    <name type="scientific">Solanum commersonii</name>
    <name type="common">Commerson's wild potato</name>
    <name type="synonym">Commerson's nightshade</name>
    <dbReference type="NCBI Taxonomy" id="4109"/>
    <lineage>
        <taxon>Eukaryota</taxon>
        <taxon>Viridiplantae</taxon>
        <taxon>Streptophyta</taxon>
        <taxon>Embryophyta</taxon>
        <taxon>Tracheophyta</taxon>
        <taxon>Spermatophyta</taxon>
        <taxon>Magnoliopsida</taxon>
        <taxon>eudicotyledons</taxon>
        <taxon>Gunneridae</taxon>
        <taxon>Pentapetalae</taxon>
        <taxon>asterids</taxon>
        <taxon>lamiids</taxon>
        <taxon>Solanales</taxon>
        <taxon>Solanaceae</taxon>
        <taxon>Solanoideae</taxon>
        <taxon>Solaneae</taxon>
        <taxon>Solanum</taxon>
    </lineage>
</organism>
<sequence>MAPKKGVAVAAKKKAEKTSKEVFEKRPKQVWYRWGAASEEGCNKECEMASECYPPKEEEDSQDAIEGPSCSQSVHQNP</sequence>